<feature type="domain" description="HTH marR-type" evidence="1">
    <location>
        <begin position="13"/>
        <end position="145"/>
    </location>
</feature>
<dbReference type="PANTHER" id="PTHR33164">
    <property type="entry name" value="TRANSCRIPTIONAL REGULATOR, MARR FAMILY"/>
    <property type="match status" value="1"/>
</dbReference>
<keyword evidence="3" id="KW-1185">Reference proteome</keyword>
<dbReference type="InterPro" id="IPR036388">
    <property type="entry name" value="WH-like_DNA-bd_sf"/>
</dbReference>
<dbReference type="AlphaFoldDB" id="A0A7W8JZY1"/>
<gene>
    <name evidence="2" type="ORF">HNQ08_005226</name>
</gene>
<keyword evidence="2" id="KW-0238">DNA-binding</keyword>
<accession>A0A7W8JZY1</accession>
<sequence>MASSLPSDATVLATQLLEAHFRAREAFTRSITPVLLEKFDLDLRDYMILRWIDQQHLTPGGLARILHVPGYATSRLLDPFIKRHLVQRVVDPDDARRYRLHLTDKGRTVIETINQEVTRLLTRMLNDLGPERTELLLESLNTMAQLEAPLPAELATT</sequence>
<dbReference type="GO" id="GO:0003677">
    <property type="term" value="F:DNA binding"/>
    <property type="evidence" value="ECO:0007669"/>
    <property type="project" value="UniProtKB-KW"/>
</dbReference>
<organism evidence="2 3">
    <name type="scientific">Deinococcus humi</name>
    <dbReference type="NCBI Taxonomy" id="662880"/>
    <lineage>
        <taxon>Bacteria</taxon>
        <taxon>Thermotogati</taxon>
        <taxon>Deinococcota</taxon>
        <taxon>Deinococci</taxon>
        <taxon>Deinococcales</taxon>
        <taxon>Deinococcaceae</taxon>
        <taxon>Deinococcus</taxon>
    </lineage>
</organism>
<dbReference type="InterPro" id="IPR036390">
    <property type="entry name" value="WH_DNA-bd_sf"/>
</dbReference>
<dbReference type="EMBL" id="JACHFL010000027">
    <property type="protein sequence ID" value="MBB5366100.1"/>
    <property type="molecule type" value="Genomic_DNA"/>
</dbReference>
<dbReference type="SUPFAM" id="SSF46785">
    <property type="entry name" value="Winged helix' DNA-binding domain"/>
    <property type="match status" value="1"/>
</dbReference>
<dbReference type="RefSeq" id="WP_184137979.1">
    <property type="nucleotide sequence ID" value="NZ_JACHFL010000027.1"/>
</dbReference>
<dbReference type="InterPro" id="IPR000835">
    <property type="entry name" value="HTH_MarR-typ"/>
</dbReference>
<reference evidence="2 3" key="1">
    <citation type="submission" date="2020-08" db="EMBL/GenBank/DDBJ databases">
        <title>Genomic Encyclopedia of Type Strains, Phase IV (KMG-IV): sequencing the most valuable type-strain genomes for metagenomic binning, comparative biology and taxonomic classification.</title>
        <authorList>
            <person name="Goeker M."/>
        </authorList>
    </citation>
    <scope>NUCLEOTIDE SEQUENCE [LARGE SCALE GENOMIC DNA]</scope>
    <source>
        <strain evidence="2 3">DSM 27939</strain>
    </source>
</reference>
<dbReference type="SMART" id="SM00347">
    <property type="entry name" value="HTH_MARR"/>
    <property type="match status" value="1"/>
</dbReference>
<dbReference type="Proteomes" id="UP000552709">
    <property type="component" value="Unassembled WGS sequence"/>
</dbReference>
<protein>
    <submittedName>
        <fullName evidence="2">DNA-binding MarR family transcriptional regulator</fullName>
    </submittedName>
</protein>
<comment type="caution">
    <text evidence="2">The sequence shown here is derived from an EMBL/GenBank/DDBJ whole genome shotgun (WGS) entry which is preliminary data.</text>
</comment>
<dbReference type="InterPro" id="IPR039422">
    <property type="entry name" value="MarR/SlyA-like"/>
</dbReference>
<dbReference type="GO" id="GO:0003700">
    <property type="term" value="F:DNA-binding transcription factor activity"/>
    <property type="evidence" value="ECO:0007669"/>
    <property type="project" value="InterPro"/>
</dbReference>
<dbReference type="Pfam" id="PF12802">
    <property type="entry name" value="MarR_2"/>
    <property type="match status" value="1"/>
</dbReference>
<dbReference type="PROSITE" id="PS50995">
    <property type="entry name" value="HTH_MARR_2"/>
    <property type="match status" value="1"/>
</dbReference>
<evidence type="ECO:0000313" key="3">
    <source>
        <dbReference type="Proteomes" id="UP000552709"/>
    </source>
</evidence>
<proteinExistence type="predicted"/>
<dbReference type="PANTHER" id="PTHR33164:SF43">
    <property type="entry name" value="HTH-TYPE TRANSCRIPTIONAL REPRESSOR YETL"/>
    <property type="match status" value="1"/>
</dbReference>
<dbReference type="Gene3D" id="1.10.10.10">
    <property type="entry name" value="Winged helix-like DNA-binding domain superfamily/Winged helix DNA-binding domain"/>
    <property type="match status" value="1"/>
</dbReference>
<evidence type="ECO:0000313" key="2">
    <source>
        <dbReference type="EMBL" id="MBB5366100.1"/>
    </source>
</evidence>
<dbReference type="GO" id="GO:0006950">
    <property type="term" value="P:response to stress"/>
    <property type="evidence" value="ECO:0007669"/>
    <property type="project" value="TreeGrafter"/>
</dbReference>
<evidence type="ECO:0000259" key="1">
    <source>
        <dbReference type="PROSITE" id="PS50995"/>
    </source>
</evidence>
<name>A0A7W8JZY1_9DEIO</name>